<comment type="similarity">
    <text evidence="2">Belongs to the peptidase M13 family.</text>
</comment>
<evidence type="ECO:0000259" key="8">
    <source>
        <dbReference type="Pfam" id="PF01431"/>
    </source>
</evidence>
<keyword evidence="7" id="KW-0482">Metalloprotease</keyword>
<dbReference type="AlphaFoldDB" id="A0A6J6DH63"/>
<evidence type="ECO:0000256" key="5">
    <source>
        <dbReference type="ARBA" id="ARBA00022801"/>
    </source>
</evidence>
<gene>
    <name evidence="10" type="ORF">UFOPK1618_00601</name>
</gene>
<dbReference type="PRINTS" id="PR00786">
    <property type="entry name" value="NEPRILYSIN"/>
</dbReference>
<dbReference type="Gene3D" id="3.40.390.10">
    <property type="entry name" value="Collagenase (Catalytic Domain)"/>
    <property type="match status" value="1"/>
</dbReference>
<dbReference type="InterPro" id="IPR000718">
    <property type="entry name" value="Peptidase_M13"/>
</dbReference>
<dbReference type="EMBL" id="CAEZTF010000106">
    <property type="protein sequence ID" value="CAB4562099.1"/>
    <property type="molecule type" value="Genomic_DNA"/>
</dbReference>
<keyword evidence="4" id="KW-0479">Metal-binding</keyword>
<name>A0A6J6DH63_9ZZZZ</name>
<evidence type="ECO:0000256" key="4">
    <source>
        <dbReference type="ARBA" id="ARBA00022723"/>
    </source>
</evidence>
<dbReference type="PANTHER" id="PTHR11733">
    <property type="entry name" value="ZINC METALLOPROTEASE FAMILY M13 NEPRILYSIN-RELATED"/>
    <property type="match status" value="1"/>
</dbReference>
<feature type="domain" description="Peptidase M13 N-terminal" evidence="9">
    <location>
        <begin position="19"/>
        <end position="401"/>
    </location>
</feature>
<dbReference type="PROSITE" id="PS51885">
    <property type="entry name" value="NEPRILYSIN"/>
    <property type="match status" value="1"/>
</dbReference>
<protein>
    <submittedName>
        <fullName evidence="10">Unannotated protein</fullName>
    </submittedName>
</protein>
<evidence type="ECO:0000256" key="2">
    <source>
        <dbReference type="ARBA" id="ARBA00007357"/>
    </source>
</evidence>
<evidence type="ECO:0000256" key="6">
    <source>
        <dbReference type="ARBA" id="ARBA00022833"/>
    </source>
</evidence>
<dbReference type="GO" id="GO:0046872">
    <property type="term" value="F:metal ion binding"/>
    <property type="evidence" value="ECO:0007669"/>
    <property type="project" value="UniProtKB-KW"/>
</dbReference>
<evidence type="ECO:0000256" key="3">
    <source>
        <dbReference type="ARBA" id="ARBA00022670"/>
    </source>
</evidence>
<sequence>MSMKPGIEETSFDHSIRVQDDLFRHVNGTWFKETQIPEDKSMYGSFHMLADDAEAAVKEILLDASELSGAGKVPAGSAAQQIGDLYASFMDEARANELGAAPIAAELNLIEHLTTLDDATKLMGEFSKAGIGGLFGSYVDNDPGNPNRYLVNLYHGGIGLPDEAYYREEKHAEIRDAFVPHITQMLSLAGWNNTDAEAAAHKIMAFETALAGVHWNNVDSRDAEKTYNLVVFDELQKLTSTFDWSLWLSGAELERKVLEESVVMMPSFFEGLAGIYKQENLESIKLWMAWKVIGSAASLLSDDFVNERFAFYGTKLTGAPVNRARWKRAVSLVEGSLGEVIGQIYVEKHFPMEAKHRMDELVSYLIEAYRQSILELDWMSEETKKKALVKLDKFTPKIGFPDKWKDYSSLVIQRDDLVGNVRRANAFEHEREAAKIGAPLDRDEWFMTPQTVNAYYNPGFNEIVFPAAILQPPFFSLENDDAINFGAIGAVIGHEIGHGFDDQGSKYDGDGALQSWWTDADRAAFEKRTKKLIDQYNELSPAQLGDEHKVNGELTIGENIGDLGGLGIAYKAYLLSLKGAEAPVIDGRTAAQRFFIAWSQSWRAIGRDEMVLQRLATDPHSPAEFRCNQIVRNIDVFYDAFDVKPNDKLWLEPEERVVIW</sequence>
<dbReference type="InterPro" id="IPR008753">
    <property type="entry name" value="Peptidase_M13_N"/>
</dbReference>
<keyword evidence="6" id="KW-0862">Zinc</keyword>
<evidence type="ECO:0000313" key="10">
    <source>
        <dbReference type="EMBL" id="CAB4562099.1"/>
    </source>
</evidence>
<organism evidence="10">
    <name type="scientific">freshwater metagenome</name>
    <dbReference type="NCBI Taxonomy" id="449393"/>
    <lineage>
        <taxon>unclassified sequences</taxon>
        <taxon>metagenomes</taxon>
        <taxon>ecological metagenomes</taxon>
    </lineage>
</organism>
<comment type="cofactor">
    <cofactor evidence="1">
        <name>Zn(2+)</name>
        <dbReference type="ChEBI" id="CHEBI:29105"/>
    </cofactor>
</comment>
<dbReference type="InterPro" id="IPR018497">
    <property type="entry name" value="Peptidase_M13_C"/>
</dbReference>
<dbReference type="GO" id="GO:0004222">
    <property type="term" value="F:metalloendopeptidase activity"/>
    <property type="evidence" value="ECO:0007669"/>
    <property type="project" value="InterPro"/>
</dbReference>
<dbReference type="Pfam" id="PF01431">
    <property type="entry name" value="Peptidase_M13"/>
    <property type="match status" value="1"/>
</dbReference>
<keyword evidence="3" id="KW-0645">Protease</keyword>
<dbReference type="GO" id="GO:0005886">
    <property type="term" value="C:plasma membrane"/>
    <property type="evidence" value="ECO:0007669"/>
    <property type="project" value="TreeGrafter"/>
</dbReference>
<keyword evidence="5" id="KW-0378">Hydrolase</keyword>
<dbReference type="PANTHER" id="PTHR11733:SF167">
    <property type="entry name" value="FI17812P1-RELATED"/>
    <property type="match status" value="1"/>
</dbReference>
<dbReference type="CDD" id="cd08662">
    <property type="entry name" value="M13"/>
    <property type="match status" value="1"/>
</dbReference>
<dbReference type="SUPFAM" id="SSF55486">
    <property type="entry name" value="Metalloproteases ('zincins'), catalytic domain"/>
    <property type="match status" value="1"/>
</dbReference>
<dbReference type="Gene3D" id="1.10.1380.10">
    <property type="entry name" value="Neutral endopeptidase , domain2"/>
    <property type="match status" value="1"/>
</dbReference>
<dbReference type="GO" id="GO:0016485">
    <property type="term" value="P:protein processing"/>
    <property type="evidence" value="ECO:0007669"/>
    <property type="project" value="TreeGrafter"/>
</dbReference>
<reference evidence="10" key="1">
    <citation type="submission" date="2020-05" db="EMBL/GenBank/DDBJ databases">
        <authorList>
            <person name="Chiriac C."/>
            <person name="Salcher M."/>
            <person name="Ghai R."/>
            <person name="Kavagutti S V."/>
        </authorList>
    </citation>
    <scope>NUCLEOTIDE SEQUENCE</scope>
</reference>
<dbReference type="InterPro" id="IPR042089">
    <property type="entry name" value="Peptidase_M13_dom_2"/>
</dbReference>
<dbReference type="Pfam" id="PF05649">
    <property type="entry name" value="Peptidase_M13_N"/>
    <property type="match status" value="1"/>
</dbReference>
<accession>A0A6J6DH63</accession>
<feature type="domain" description="Peptidase M13 C-terminal" evidence="8">
    <location>
        <begin position="453"/>
        <end position="657"/>
    </location>
</feature>
<dbReference type="InterPro" id="IPR024079">
    <property type="entry name" value="MetalloPept_cat_dom_sf"/>
</dbReference>
<evidence type="ECO:0000256" key="1">
    <source>
        <dbReference type="ARBA" id="ARBA00001947"/>
    </source>
</evidence>
<evidence type="ECO:0000259" key="9">
    <source>
        <dbReference type="Pfam" id="PF05649"/>
    </source>
</evidence>
<evidence type="ECO:0000256" key="7">
    <source>
        <dbReference type="ARBA" id="ARBA00023049"/>
    </source>
</evidence>
<proteinExistence type="inferred from homology"/>